<accession>A0A2K9ZHL9</accession>
<name>A0A2K9ZHL9_RHILE</name>
<keyword evidence="4" id="KW-0614">Plasmid</keyword>
<feature type="domain" description="FAD-dependent urate hydroxylase HpyO/Asp monooxygenase CreE-like FAD/NAD(P)-binding" evidence="3">
    <location>
        <begin position="69"/>
        <end position="212"/>
    </location>
</feature>
<sequence>MQSATGIPETPATDARGALAGDAPRIADDDALTLLEKRVRLELAVIETPLRDWIPERRDEDGRVINDVVIVGAGLSGLSLAFGLMRQGVTRVKVIDAAPTGREGPWLNTARMRTLRSPKNLTGPDLGVPSLTYRAWHEARYGVQSWEALDKIERGDWMAYLVWFRGVVGMQVENGVRLTGIEACDNHLALRVEEAGVERVIACRKVVLATGMDGAGGLNVPAAISGALPRERWTHSGEVVGLDFLSGRTVGVIGAAASSFDWAVAALEAGAASVTVLARSRSLPRTEVLDWSNFAGFLNHFADLDDLSRYRFARRMFAFRTPPTTEMFERAMRFPACRLVMGARVEALGMQDERIAVATAAGDFAFDHLLLGTGYSVDLRRRPELRGIVDAVATWSDRFTPPEGEVDGDLLAYPYLGPAFEFQEKTAGQWPLLRDIHIFNSAAVPSLGPVCNGITGLKSGIPRLVAGLCRGLFLQDADLFYRSLDAYDKIHFEPPPASGKSG</sequence>
<dbReference type="Proteomes" id="UP000238523">
    <property type="component" value="Plasmid pRLN4"/>
</dbReference>
<dbReference type="GO" id="GO:0050660">
    <property type="term" value="F:flavin adenine dinucleotide binding"/>
    <property type="evidence" value="ECO:0007669"/>
    <property type="project" value="TreeGrafter"/>
</dbReference>
<dbReference type="InterPro" id="IPR038732">
    <property type="entry name" value="HpyO/CreE_NAD-binding"/>
</dbReference>
<geneLocation type="plasmid" evidence="5">
    <name>prln4</name>
</geneLocation>
<dbReference type="RefSeq" id="WP_105010070.1">
    <property type="nucleotide sequence ID" value="NZ_CP025016.1"/>
</dbReference>
<protein>
    <submittedName>
        <fullName evidence="4">Oxidoreductase</fullName>
    </submittedName>
</protein>
<dbReference type="InterPro" id="IPR036188">
    <property type="entry name" value="FAD/NAD-bd_sf"/>
</dbReference>
<evidence type="ECO:0000256" key="2">
    <source>
        <dbReference type="SAM" id="MobiDB-lite"/>
    </source>
</evidence>
<evidence type="ECO:0000256" key="1">
    <source>
        <dbReference type="ARBA" id="ARBA00023002"/>
    </source>
</evidence>
<dbReference type="SUPFAM" id="SSF51905">
    <property type="entry name" value="FAD/NAD(P)-binding domain"/>
    <property type="match status" value="1"/>
</dbReference>
<dbReference type="AlphaFoldDB" id="A0A2K9ZHL9"/>
<dbReference type="GO" id="GO:0004497">
    <property type="term" value="F:monooxygenase activity"/>
    <property type="evidence" value="ECO:0007669"/>
    <property type="project" value="TreeGrafter"/>
</dbReference>
<evidence type="ECO:0000259" key="3">
    <source>
        <dbReference type="Pfam" id="PF13454"/>
    </source>
</evidence>
<keyword evidence="1" id="KW-0560">Oxidoreductase</keyword>
<proteinExistence type="predicted"/>
<organism evidence="4 5">
    <name type="scientific">Rhizobium leguminosarum</name>
    <dbReference type="NCBI Taxonomy" id="384"/>
    <lineage>
        <taxon>Bacteria</taxon>
        <taxon>Pseudomonadati</taxon>
        <taxon>Pseudomonadota</taxon>
        <taxon>Alphaproteobacteria</taxon>
        <taxon>Hyphomicrobiales</taxon>
        <taxon>Rhizobiaceae</taxon>
        <taxon>Rhizobium/Agrobacterium group</taxon>
        <taxon>Rhizobium</taxon>
    </lineage>
</organism>
<reference evidence="4 5" key="1">
    <citation type="submission" date="2017-11" db="EMBL/GenBank/DDBJ databases">
        <title>Complete genome of Rhizobium leguminosarum Norway, an ineffective micro-symbiont.</title>
        <authorList>
            <person name="Hoffrichter A."/>
            <person name="Liang J."/>
            <person name="Brachmann A."/>
            <person name="Marin M."/>
        </authorList>
    </citation>
    <scope>NUCLEOTIDE SEQUENCE [LARGE SCALE GENOMIC DNA]</scope>
    <source>
        <strain evidence="4 5">Norway</strain>
        <plasmid evidence="5">prln4</plasmid>
    </source>
</reference>
<evidence type="ECO:0000313" key="5">
    <source>
        <dbReference type="Proteomes" id="UP000238523"/>
    </source>
</evidence>
<evidence type="ECO:0000313" key="4">
    <source>
        <dbReference type="EMBL" id="AUW47767.1"/>
    </source>
</evidence>
<dbReference type="PANTHER" id="PTHR43539:SF91">
    <property type="entry name" value="FAD-DEPENDENT URATE HYDROXYLASE"/>
    <property type="match status" value="1"/>
</dbReference>
<dbReference type="PANTHER" id="PTHR43539">
    <property type="entry name" value="FLAVIN-BINDING MONOOXYGENASE-LIKE PROTEIN (AFU_ORTHOLOGUE AFUA_4G09220)"/>
    <property type="match status" value="1"/>
</dbReference>
<feature type="region of interest" description="Disordered" evidence="2">
    <location>
        <begin position="1"/>
        <end position="21"/>
    </location>
</feature>
<dbReference type="Pfam" id="PF13454">
    <property type="entry name" value="NAD_binding_9"/>
    <property type="match status" value="1"/>
</dbReference>
<dbReference type="EMBL" id="CP025016">
    <property type="protein sequence ID" value="AUW47767.1"/>
    <property type="molecule type" value="Genomic_DNA"/>
</dbReference>
<dbReference type="Gene3D" id="3.50.50.60">
    <property type="entry name" value="FAD/NAD(P)-binding domain"/>
    <property type="match status" value="1"/>
</dbReference>
<dbReference type="InterPro" id="IPR050982">
    <property type="entry name" value="Auxin_biosynth/cation_transpt"/>
</dbReference>
<gene>
    <name evidence="4" type="ORF">CUJ84_pRLN4000055</name>
</gene>